<dbReference type="KEGG" id="vhl:BME96_04545"/>
<dbReference type="GO" id="GO:0005975">
    <property type="term" value="P:carbohydrate metabolic process"/>
    <property type="evidence" value="ECO:0007669"/>
    <property type="project" value="InterPro"/>
</dbReference>
<dbReference type="GeneID" id="71513653"/>
<comment type="cofactor">
    <cofactor evidence="1">
        <name>Ca(2+)</name>
        <dbReference type="ChEBI" id="CHEBI:29108"/>
    </cofactor>
</comment>
<evidence type="ECO:0000313" key="8">
    <source>
        <dbReference type="Proteomes" id="UP000182945"/>
    </source>
</evidence>
<accession>A0AAC9NJY9</accession>
<evidence type="ECO:0000256" key="1">
    <source>
        <dbReference type="ARBA" id="ARBA00001913"/>
    </source>
</evidence>
<feature type="domain" description="Glycosyl hydrolase family 13 catalytic" evidence="6">
    <location>
        <begin position="38"/>
        <end position="373"/>
    </location>
</feature>
<dbReference type="Gene3D" id="2.60.40.1180">
    <property type="entry name" value="Golgi alpha-mannosidase II"/>
    <property type="match status" value="1"/>
</dbReference>
<feature type="transmembrane region" description="Helical" evidence="4">
    <location>
        <begin position="468"/>
        <end position="488"/>
    </location>
</feature>
<keyword evidence="3 5" id="KW-0732">Signal</keyword>
<feature type="signal peptide" evidence="5">
    <location>
        <begin position="1"/>
        <end position="23"/>
    </location>
</feature>
<dbReference type="PANTHER" id="PTHR10357:SF215">
    <property type="entry name" value="ALPHA-AMYLASE 1"/>
    <property type="match status" value="1"/>
</dbReference>
<dbReference type="AlphaFoldDB" id="A0AAC9NJY9"/>
<evidence type="ECO:0000256" key="2">
    <source>
        <dbReference type="ARBA" id="ARBA00022723"/>
    </source>
</evidence>
<protein>
    <submittedName>
        <fullName evidence="7">Alpha-amlyase</fullName>
    </submittedName>
</protein>
<organism evidence="7 8">
    <name type="scientific">Virgibacillus halodenitrificans</name>
    <name type="common">Bacillus halodenitrificans</name>
    <dbReference type="NCBI Taxonomy" id="1482"/>
    <lineage>
        <taxon>Bacteria</taxon>
        <taxon>Bacillati</taxon>
        <taxon>Bacillota</taxon>
        <taxon>Bacilli</taxon>
        <taxon>Bacillales</taxon>
        <taxon>Bacillaceae</taxon>
        <taxon>Virgibacillus</taxon>
    </lineage>
</organism>
<gene>
    <name evidence="7" type="ORF">BME96_04545</name>
</gene>
<dbReference type="Pfam" id="PF00128">
    <property type="entry name" value="Alpha-amylase"/>
    <property type="match status" value="2"/>
</dbReference>
<dbReference type="InterPro" id="IPR017853">
    <property type="entry name" value="GH"/>
</dbReference>
<dbReference type="EMBL" id="CP017962">
    <property type="protein sequence ID" value="APC47483.1"/>
    <property type="molecule type" value="Genomic_DNA"/>
</dbReference>
<sequence>MKKIATVLLTILIMASISVPSYAAEQGNSQLEEEIVYNILVDRYHNLDFDRDEQVDTDDPTAYQGGDLKGITQKLDYLKENGYSTIVLSPIMENSADGYHGYWIEDFYKVEEQFGTMKDLNELIKEAHDREIKVVLELVTNFVSKDHPIVKDPSKKDWISKEKNIKADWANHVNVLNQDNPKVRDFLFDVASYWMDETDIDGFKLHAADKSSLEFLQYFTEQIKNKNEAFYLLGDIMDPSANTDEIMNRTSIQAVDNHQLSKKVNEVFSNLGKPVSDIYDTWEKNKEETGLIFVDDESTKRFTQQLSENGRSALTTWKLALTYLYTTPGIPSVFQGSDIPMYGGNGEEAKRIVQFNSGDPDLNEFIDRISALKAQFPVLSHGDFEMVGSDGAMSVFKRTYEGTSMYIAINNDDQTRAISIADVGEGLQLRGYLNDDTIRANDNGEYKVGLARESVEVYGVQPDTGYNWLFIGFVIGVFVLFAVAIFILSRKQKKREMAENKR</sequence>
<dbReference type="SMART" id="SM00642">
    <property type="entry name" value="Aamy"/>
    <property type="match status" value="1"/>
</dbReference>
<name>A0AAC9NJY9_VIRHA</name>
<keyword evidence="4" id="KW-0472">Membrane</keyword>
<keyword evidence="4" id="KW-0812">Transmembrane</keyword>
<dbReference type="SUPFAM" id="SSF51011">
    <property type="entry name" value="Glycosyl hydrolase domain"/>
    <property type="match status" value="1"/>
</dbReference>
<reference evidence="7 8" key="1">
    <citation type="submission" date="2016-11" db="EMBL/GenBank/DDBJ databases">
        <title>Complete genome sequencing of Virgibacillus halodenitrificans PDB-F2.</title>
        <authorList>
            <person name="Sun Z."/>
            <person name="Zhou Y."/>
            <person name="Li H."/>
        </authorList>
    </citation>
    <scope>NUCLEOTIDE SEQUENCE [LARGE SCALE GENOMIC DNA]</scope>
    <source>
        <strain evidence="7 8">PDB-F2</strain>
    </source>
</reference>
<evidence type="ECO:0000259" key="6">
    <source>
        <dbReference type="SMART" id="SM00642"/>
    </source>
</evidence>
<proteinExistence type="predicted"/>
<dbReference type="InterPro" id="IPR054174">
    <property type="entry name" value="Alpha-amylase-like_C"/>
</dbReference>
<evidence type="ECO:0000313" key="7">
    <source>
        <dbReference type="EMBL" id="APC47483.1"/>
    </source>
</evidence>
<dbReference type="PANTHER" id="PTHR10357">
    <property type="entry name" value="ALPHA-AMYLASE FAMILY MEMBER"/>
    <property type="match status" value="1"/>
</dbReference>
<keyword evidence="4" id="KW-1133">Transmembrane helix</keyword>
<dbReference type="InterPro" id="IPR006047">
    <property type="entry name" value="GH13_cat_dom"/>
</dbReference>
<dbReference type="RefSeq" id="WP_071648434.1">
    <property type="nucleotide sequence ID" value="NZ_CP017962.1"/>
</dbReference>
<evidence type="ECO:0000256" key="4">
    <source>
        <dbReference type="SAM" id="Phobius"/>
    </source>
</evidence>
<keyword evidence="2" id="KW-0479">Metal-binding</keyword>
<feature type="chain" id="PRO_5042277741" evidence="5">
    <location>
        <begin position="24"/>
        <end position="502"/>
    </location>
</feature>
<evidence type="ECO:0000256" key="5">
    <source>
        <dbReference type="SAM" id="SignalP"/>
    </source>
</evidence>
<dbReference type="Proteomes" id="UP000182945">
    <property type="component" value="Chromosome"/>
</dbReference>
<dbReference type="Gene3D" id="3.20.20.80">
    <property type="entry name" value="Glycosidases"/>
    <property type="match status" value="1"/>
</dbReference>
<dbReference type="InterPro" id="IPR013780">
    <property type="entry name" value="Glyco_hydro_b"/>
</dbReference>
<dbReference type="SUPFAM" id="SSF51445">
    <property type="entry name" value="(Trans)glycosidases"/>
    <property type="match status" value="1"/>
</dbReference>
<dbReference type="Pfam" id="PF22026">
    <property type="entry name" value="Alpha-amylase_C_2"/>
    <property type="match status" value="1"/>
</dbReference>
<evidence type="ECO:0000256" key="3">
    <source>
        <dbReference type="ARBA" id="ARBA00022729"/>
    </source>
</evidence>
<dbReference type="GO" id="GO:0046872">
    <property type="term" value="F:metal ion binding"/>
    <property type="evidence" value="ECO:0007669"/>
    <property type="project" value="UniProtKB-KW"/>
</dbReference>